<evidence type="ECO:0000313" key="2">
    <source>
        <dbReference type="Proteomes" id="UP000737171"/>
    </source>
</evidence>
<dbReference type="InterPro" id="IPR021457">
    <property type="entry name" value="DUF3108"/>
</dbReference>
<gene>
    <name evidence="1" type="ORF">HLB44_21725</name>
</gene>
<evidence type="ECO:0000313" key="1">
    <source>
        <dbReference type="EMBL" id="NRF69627.1"/>
    </source>
</evidence>
<keyword evidence="2" id="KW-1185">Reference proteome</keyword>
<dbReference type="Proteomes" id="UP000737171">
    <property type="component" value="Unassembled WGS sequence"/>
</dbReference>
<dbReference type="EMBL" id="JABRWJ010000006">
    <property type="protein sequence ID" value="NRF69627.1"/>
    <property type="molecule type" value="Genomic_DNA"/>
</dbReference>
<accession>A0ABX2ELU0</accession>
<dbReference type="RefSeq" id="WP_173126851.1">
    <property type="nucleotide sequence ID" value="NZ_JABRWJ010000006.1"/>
</dbReference>
<proteinExistence type="predicted"/>
<dbReference type="Pfam" id="PF11306">
    <property type="entry name" value="DUF3108"/>
    <property type="match status" value="1"/>
</dbReference>
<organism evidence="1 2">
    <name type="scientific">Pseudaquabacterium terrae</name>
    <dbReference type="NCBI Taxonomy" id="2732868"/>
    <lineage>
        <taxon>Bacteria</taxon>
        <taxon>Pseudomonadati</taxon>
        <taxon>Pseudomonadota</taxon>
        <taxon>Betaproteobacteria</taxon>
        <taxon>Burkholderiales</taxon>
        <taxon>Sphaerotilaceae</taxon>
        <taxon>Pseudaquabacterium</taxon>
    </lineage>
</organism>
<comment type="caution">
    <text evidence="1">The sequence shown here is derived from an EMBL/GenBank/DDBJ whole genome shotgun (WGS) entry which is preliminary data.</text>
</comment>
<sequence length="365" mass="39108">MLWMPARPERRERRPGPRPRVLAPLALAVAALHLALLLRWAPSDEGERPGALSRPVPVMQVVQAIVPPPQQQVVVTPATPMPAITAPAPAAAPLPHAAALPLPAVTVRVPEAPPASAEPPTAAAEADADEAPIAAGDTPPPVYATTLPGATQLRYRMQRGPLSGEAQLVWRPDGDRYTLHFEARGGAGRPLIEQHSQGLLDAGGLAPDRFSDRRRARGAQSAHFDRGGGRIHFSGPGHAYPAWPGAQDRLGWIVQLAAIQSAAAHQSSDGLPLPEVRLFVVGARGGAGWWTFQRQGRETVATPFGTPVEAWHYERRPAIARDLHVEAWLDPARGFWPVRLRWRPAIGGPALELLLSAEPDMAAGR</sequence>
<name>A0ABX2ELU0_9BURK</name>
<reference evidence="1 2" key="1">
    <citation type="submission" date="2020-05" db="EMBL/GenBank/DDBJ databases">
        <title>Aquincola sp. isolate from soil.</title>
        <authorList>
            <person name="Han J."/>
            <person name="Kim D.-U."/>
        </authorList>
    </citation>
    <scope>NUCLEOTIDE SEQUENCE [LARGE SCALE GENOMIC DNA]</scope>
    <source>
        <strain evidence="1 2">S2</strain>
    </source>
</reference>
<protein>
    <submittedName>
        <fullName evidence="1">DUF3108 domain-containing protein</fullName>
    </submittedName>
</protein>